<keyword evidence="2" id="KW-0560">Oxidoreductase</keyword>
<dbReference type="Proteomes" id="UP001302367">
    <property type="component" value="Chromosome 3"/>
</dbReference>
<proteinExistence type="predicted"/>
<dbReference type="SUPFAM" id="SSF51735">
    <property type="entry name" value="NAD(P)-binding Rossmann-fold domains"/>
    <property type="match status" value="1"/>
</dbReference>
<evidence type="ECO:0000256" key="2">
    <source>
        <dbReference type="ARBA" id="ARBA00023002"/>
    </source>
</evidence>
<dbReference type="InterPro" id="IPR051609">
    <property type="entry name" value="NmrA/Isoflavone_reductase-like"/>
</dbReference>
<evidence type="ECO:0000259" key="3">
    <source>
        <dbReference type="Pfam" id="PF05368"/>
    </source>
</evidence>
<evidence type="ECO:0000256" key="1">
    <source>
        <dbReference type="ARBA" id="ARBA00022857"/>
    </source>
</evidence>
<dbReference type="Gene3D" id="3.90.25.10">
    <property type="entry name" value="UDP-galactose 4-epimerase, domain 1"/>
    <property type="match status" value="1"/>
</dbReference>
<dbReference type="InterPro" id="IPR036291">
    <property type="entry name" value="NAD(P)-bd_dom_sf"/>
</dbReference>
<dbReference type="EMBL" id="CP134186">
    <property type="protein sequence ID" value="WPB00084.1"/>
    <property type="molecule type" value="Genomic_DNA"/>
</dbReference>
<dbReference type="Pfam" id="PF05368">
    <property type="entry name" value="NmrA"/>
    <property type="match status" value="1"/>
</dbReference>
<protein>
    <recommendedName>
        <fullName evidence="3">NmrA-like domain-containing protein</fullName>
    </recommendedName>
</protein>
<reference evidence="4 6" key="1">
    <citation type="submission" date="2015-10" db="EMBL/GenBank/DDBJ databases">
        <title>The cercosporin biosynthetic gene cluster was horizontally transferred to several fungal lineages and shown to be expanded in Cercospora beticola based on microsynteny with recipient genomes.</title>
        <authorList>
            <person name="De Jonge R."/>
            <person name="Ebert M.K."/>
            <person name="Suttle J.C."/>
            <person name="Jurick Ii W.M."/>
            <person name="Secor G.A."/>
            <person name="Thomma B.P."/>
            <person name="Van De Peer Y."/>
            <person name="Bolton M.D."/>
        </authorList>
    </citation>
    <scope>NUCLEOTIDE SEQUENCE [LARGE SCALE GENOMIC DNA]</scope>
    <source>
        <strain evidence="4 6">09-40</strain>
    </source>
</reference>
<dbReference type="Gene3D" id="3.40.50.720">
    <property type="entry name" value="NAD(P)-binding Rossmann-like Domain"/>
    <property type="match status" value="1"/>
</dbReference>
<dbReference type="Proteomes" id="UP000230605">
    <property type="component" value="Chromosome 3"/>
</dbReference>
<evidence type="ECO:0000313" key="4">
    <source>
        <dbReference type="EMBL" id="PIA99284.1"/>
    </source>
</evidence>
<dbReference type="InterPro" id="IPR008030">
    <property type="entry name" value="NmrA-like"/>
</dbReference>
<keyword evidence="1" id="KW-0521">NADP</keyword>
<dbReference type="OrthoDB" id="9974981at2759"/>
<accession>A0A2G5I3A1</accession>
<dbReference type="EMBL" id="LKMD01000101">
    <property type="protein sequence ID" value="PIA99284.1"/>
    <property type="molecule type" value="Genomic_DNA"/>
</dbReference>
<name>A0A2G5I3A1_CERBT</name>
<gene>
    <name evidence="4" type="ORF">CB0940_02930</name>
    <name evidence="5" type="ORF">RHO25_004703</name>
</gene>
<sequence length="311" mass="34176">MSVSRTIAIVGASGHLGKEVAGSLLSSTFRQSYGNVLLLTRDRGDSQVAATPDGAETRRFSNDELADALQGVDVLISTVGPTGHSFKDTLVDAIAQSSVKLYIPSEFGVDHTVHDFSQPEWDHKKHHDALVRARLQKTKVCRIYDGLFLEDSLGPWFGMDVKRGIFHSVGSADSPISFATKADVGKVVAQLARMPYDEVPPHLRISGDALSMRQIAKVLEDAGSSPIAVKEIELNEYKRRAIAENVPDPMKYLRFLMGEGKINHTESGLGNDNELVNPGQSLWKWKTVSEYAKEVNGRPWADYDWPAEGTD</sequence>
<dbReference type="AlphaFoldDB" id="A0A2G5I3A1"/>
<dbReference type="PANTHER" id="PTHR47706:SF9">
    <property type="entry name" value="NMRA-LIKE DOMAIN-CONTAINING PROTEIN-RELATED"/>
    <property type="match status" value="1"/>
</dbReference>
<dbReference type="PANTHER" id="PTHR47706">
    <property type="entry name" value="NMRA-LIKE FAMILY PROTEIN"/>
    <property type="match status" value="1"/>
</dbReference>
<organism evidence="4 6">
    <name type="scientific">Cercospora beticola</name>
    <name type="common">Sugarbeet leaf spot fungus</name>
    <dbReference type="NCBI Taxonomy" id="122368"/>
    <lineage>
        <taxon>Eukaryota</taxon>
        <taxon>Fungi</taxon>
        <taxon>Dikarya</taxon>
        <taxon>Ascomycota</taxon>
        <taxon>Pezizomycotina</taxon>
        <taxon>Dothideomycetes</taxon>
        <taxon>Dothideomycetidae</taxon>
        <taxon>Mycosphaerellales</taxon>
        <taxon>Mycosphaerellaceae</taxon>
        <taxon>Cercospora</taxon>
    </lineage>
</organism>
<keyword evidence="7" id="KW-1185">Reference proteome</keyword>
<dbReference type="GO" id="GO:0016491">
    <property type="term" value="F:oxidoreductase activity"/>
    <property type="evidence" value="ECO:0007669"/>
    <property type="project" value="UniProtKB-KW"/>
</dbReference>
<feature type="domain" description="NmrA-like" evidence="3">
    <location>
        <begin position="5"/>
        <end position="292"/>
    </location>
</feature>
<reference evidence="5 7" key="2">
    <citation type="submission" date="2023-09" db="EMBL/GenBank/DDBJ databases">
        <title>Complete-Gapless Cercospora beticola genome.</title>
        <authorList>
            <person name="Wyatt N.A."/>
            <person name="Spanner R.E."/>
            <person name="Bolton M.D."/>
        </authorList>
    </citation>
    <scope>NUCLEOTIDE SEQUENCE [LARGE SCALE GENOMIC DNA]</scope>
    <source>
        <strain evidence="5">Cb09-40</strain>
    </source>
</reference>
<evidence type="ECO:0000313" key="7">
    <source>
        <dbReference type="Proteomes" id="UP001302367"/>
    </source>
</evidence>
<evidence type="ECO:0000313" key="6">
    <source>
        <dbReference type="Proteomes" id="UP000230605"/>
    </source>
</evidence>
<evidence type="ECO:0000313" key="5">
    <source>
        <dbReference type="EMBL" id="WPB00084.1"/>
    </source>
</evidence>